<evidence type="ECO:0000256" key="7">
    <source>
        <dbReference type="ARBA" id="ARBA00023136"/>
    </source>
</evidence>
<dbReference type="PANTHER" id="PTHR21716">
    <property type="entry name" value="TRANSMEMBRANE PROTEIN"/>
    <property type="match status" value="1"/>
</dbReference>
<feature type="transmembrane region" description="Helical" evidence="9">
    <location>
        <begin position="292"/>
        <end position="316"/>
    </location>
</feature>
<evidence type="ECO:0000256" key="4">
    <source>
        <dbReference type="ARBA" id="ARBA00022475"/>
    </source>
</evidence>
<organism evidence="10">
    <name type="scientific">uncultured Friedmanniella sp</name>
    <dbReference type="NCBI Taxonomy" id="335381"/>
    <lineage>
        <taxon>Bacteria</taxon>
        <taxon>Bacillati</taxon>
        <taxon>Actinomycetota</taxon>
        <taxon>Actinomycetes</taxon>
        <taxon>Propionibacteriales</taxon>
        <taxon>Nocardioidaceae</taxon>
        <taxon>Friedmanniella</taxon>
        <taxon>environmental samples</taxon>
    </lineage>
</organism>
<protein>
    <submittedName>
        <fullName evidence="10">Dipeptide-binding ABC transporter, periplasmic substrate-binding component</fullName>
    </submittedName>
</protein>
<proteinExistence type="inferred from homology"/>
<name>A0A6J4LGA0_9ACTN</name>
<gene>
    <name evidence="10" type="ORF">AVDCRST_MAG48-3170</name>
</gene>
<dbReference type="AlphaFoldDB" id="A0A6J4LGA0"/>
<feature type="transmembrane region" description="Helical" evidence="9">
    <location>
        <begin position="336"/>
        <end position="369"/>
    </location>
</feature>
<keyword evidence="3" id="KW-0813">Transport</keyword>
<accession>A0A6J4LGA0</accession>
<evidence type="ECO:0000256" key="8">
    <source>
        <dbReference type="SAM" id="MobiDB-lite"/>
    </source>
</evidence>
<feature type="transmembrane region" description="Helical" evidence="9">
    <location>
        <begin position="234"/>
        <end position="262"/>
    </location>
</feature>
<evidence type="ECO:0000256" key="2">
    <source>
        <dbReference type="ARBA" id="ARBA00009773"/>
    </source>
</evidence>
<dbReference type="GO" id="GO:0055085">
    <property type="term" value="P:transmembrane transport"/>
    <property type="evidence" value="ECO:0007669"/>
    <property type="project" value="TreeGrafter"/>
</dbReference>
<reference evidence="10" key="1">
    <citation type="submission" date="2020-02" db="EMBL/GenBank/DDBJ databases">
        <authorList>
            <person name="Meier V. D."/>
        </authorList>
    </citation>
    <scope>NUCLEOTIDE SEQUENCE</scope>
    <source>
        <strain evidence="10">AVDCRST_MAG48</strain>
    </source>
</reference>
<comment type="similarity">
    <text evidence="2">Belongs to the autoinducer-2 exporter (AI-2E) (TC 2.A.86) family.</text>
</comment>
<comment type="subcellular location">
    <subcellularLocation>
        <location evidence="1">Cell membrane</location>
        <topology evidence="1">Multi-pass membrane protein</topology>
    </subcellularLocation>
</comment>
<feature type="transmembrane region" description="Helical" evidence="9">
    <location>
        <begin position="268"/>
        <end position="285"/>
    </location>
</feature>
<feature type="transmembrane region" description="Helical" evidence="9">
    <location>
        <begin position="102"/>
        <end position="127"/>
    </location>
</feature>
<keyword evidence="4" id="KW-1003">Cell membrane</keyword>
<evidence type="ECO:0000256" key="3">
    <source>
        <dbReference type="ARBA" id="ARBA00022448"/>
    </source>
</evidence>
<keyword evidence="6 9" id="KW-1133">Transmembrane helix</keyword>
<feature type="transmembrane region" description="Helical" evidence="9">
    <location>
        <begin position="180"/>
        <end position="208"/>
    </location>
</feature>
<feature type="region of interest" description="Disordered" evidence="8">
    <location>
        <begin position="1"/>
        <end position="36"/>
    </location>
</feature>
<dbReference type="EMBL" id="CADCTS010000449">
    <property type="protein sequence ID" value="CAA9331710.1"/>
    <property type="molecule type" value="Genomic_DNA"/>
</dbReference>
<evidence type="ECO:0000256" key="9">
    <source>
        <dbReference type="SAM" id="Phobius"/>
    </source>
</evidence>
<evidence type="ECO:0000256" key="6">
    <source>
        <dbReference type="ARBA" id="ARBA00022989"/>
    </source>
</evidence>
<dbReference type="PANTHER" id="PTHR21716:SF53">
    <property type="entry name" value="PERMEASE PERM-RELATED"/>
    <property type="match status" value="1"/>
</dbReference>
<evidence type="ECO:0000256" key="1">
    <source>
        <dbReference type="ARBA" id="ARBA00004651"/>
    </source>
</evidence>
<keyword evidence="7 9" id="KW-0472">Membrane</keyword>
<evidence type="ECO:0000256" key="5">
    <source>
        <dbReference type="ARBA" id="ARBA00022692"/>
    </source>
</evidence>
<dbReference type="GO" id="GO:0005886">
    <property type="term" value="C:plasma membrane"/>
    <property type="evidence" value="ECO:0007669"/>
    <property type="project" value="UniProtKB-SubCell"/>
</dbReference>
<evidence type="ECO:0000313" key="10">
    <source>
        <dbReference type="EMBL" id="CAA9331710.1"/>
    </source>
</evidence>
<feature type="transmembrane region" description="Helical" evidence="9">
    <location>
        <begin position="72"/>
        <end position="90"/>
    </location>
</feature>
<keyword evidence="5 9" id="KW-0812">Transmembrane</keyword>
<dbReference type="Pfam" id="PF01594">
    <property type="entry name" value="AI-2E_transport"/>
    <property type="match status" value="1"/>
</dbReference>
<sequence length="381" mass="39564">MNAHGSRTLGSQPGRPAPPEGAAPDGQDGGPPPGGRRRLLNQLSPFRIGFVGAIGVILAYALAQAVVQARSVIILVVVAFFIALGLNPLVRALTRRGVKRGLAVLLVLVGVVAVFALAGLAVVPVFVEQIGNLVRSGPDLLAATMRNPQVAALDERYQLVDRARDAVSSGGLLTSAFGGLLGAGAAVLSAVVSSFTLLILSLYFLVALPAIKNAIIRLTPASRRDRSSYLSEQIFLRISSYISGTFVVALIAGVLSYIFLMIIGLREYALALAVLVAVLDIIPLIGATLAAVVVVVIAFSQSVTTGVAVLIFYALYQQFENYVVQPRVFKKAVDVPGALVVIAALVGGSLLGIVGALLSVPVAAVALLILREVAQPRLDAG</sequence>
<dbReference type="InterPro" id="IPR002549">
    <property type="entry name" value="AI-2E-like"/>
</dbReference>
<feature type="transmembrane region" description="Helical" evidence="9">
    <location>
        <begin position="46"/>
        <end position="66"/>
    </location>
</feature>